<dbReference type="InterPro" id="IPR037423">
    <property type="entry name" value="CysB_PBP2"/>
</dbReference>
<evidence type="ECO:0000259" key="5">
    <source>
        <dbReference type="PROSITE" id="PS50931"/>
    </source>
</evidence>
<keyword evidence="2" id="KW-0805">Transcription regulation</keyword>
<dbReference type="RefSeq" id="WP_084283373.1">
    <property type="nucleotide sequence ID" value="NZ_FWXJ01000006.1"/>
</dbReference>
<dbReference type="NCBIfam" id="NF009327">
    <property type="entry name" value="PRK12684.1"/>
    <property type="match status" value="1"/>
</dbReference>
<dbReference type="SUPFAM" id="SSF46785">
    <property type="entry name" value="Winged helix' DNA-binding domain"/>
    <property type="match status" value="1"/>
</dbReference>
<dbReference type="InterPro" id="IPR000847">
    <property type="entry name" value="LysR_HTH_N"/>
</dbReference>
<evidence type="ECO:0000313" key="6">
    <source>
        <dbReference type="EMBL" id="SMC49792.1"/>
    </source>
</evidence>
<dbReference type="STRING" id="1938817.SAMN06296008_10632"/>
<sequence length="319" mass="35475">MNLHQFRFVREAVRQNFNLTDAAKALFTSQPGVSKAILELEDELGVEIFRRHGKRIRNLTEPGKKILSAIERILGDVENLKKIGTEYASSDQGNFVIATTHTQARYALPKVISEFTKKFPKVRVSIQQGSPEHLAELILHDQADIAIATEGLSKVPGIIALPAYQWQHIVVVPHGHPLLQKKPLALEDLVQYPIITYDVAFAGRKKINEAFARKGLTPDVVLEAIDADVIKTYVETGLGVGIVAGAAYDVNRDKDLEMLPAGHLFGTNTTKLGIKKDAYLRAYTYFFIELFSPTLNRKLVDQAISSIATVEDDPKEYSI</sequence>
<dbReference type="SUPFAM" id="SSF53850">
    <property type="entry name" value="Periplasmic binding protein-like II"/>
    <property type="match status" value="1"/>
</dbReference>
<evidence type="ECO:0000256" key="4">
    <source>
        <dbReference type="ARBA" id="ARBA00023163"/>
    </source>
</evidence>
<dbReference type="Pfam" id="PF03466">
    <property type="entry name" value="LysR_substrate"/>
    <property type="match status" value="1"/>
</dbReference>
<dbReference type="InterPro" id="IPR036390">
    <property type="entry name" value="WH_DNA-bd_sf"/>
</dbReference>
<proteinExistence type="inferred from homology"/>
<protein>
    <submittedName>
        <fullName evidence="6">Transcriptional regulator, LysR family</fullName>
    </submittedName>
</protein>
<dbReference type="PROSITE" id="PS50931">
    <property type="entry name" value="HTH_LYSR"/>
    <property type="match status" value="1"/>
</dbReference>
<dbReference type="InterPro" id="IPR036388">
    <property type="entry name" value="WH-like_DNA-bd_sf"/>
</dbReference>
<dbReference type="PANTHER" id="PTHR30126:SF6">
    <property type="entry name" value="HTH-TYPE TRANSCRIPTIONAL REGULATOR CYSB-RELATED"/>
    <property type="match status" value="1"/>
</dbReference>
<keyword evidence="3" id="KW-0238">DNA-binding</keyword>
<evidence type="ECO:0000256" key="2">
    <source>
        <dbReference type="ARBA" id="ARBA00023015"/>
    </source>
</evidence>
<evidence type="ECO:0000256" key="3">
    <source>
        <dbReference type="ARBA" id="ARBA00023125"/>
    </source>
</evidence>
<dbReference type="PANTHER" id="PTHR30126">
    <property type="entry name" value="HTH-TYPE TRANSCRIPTIONAL REGULATOR"/>
    <property type="match status" value="1"/>
</dbReference>
<reference evidence="6 7" key="1">
    <citation type="submission" date="2017-04" db="EMBL/GenBank/DDBJ databases">
        <authorList>
            <person name="Afonso C.L."/>
            <person name="Miller P.J."/>
            <person name="Scott M.A."/>
            <person name="Spackman E."/>
            <person name="Goraichik I."/>
            <person name="Dimitrov K.M."/>
            <person name="Suarez D.L."/>
            <person name="Swayne D.E."/>
        </authorList>
    </citation>
    <scope>NUCLEOTIDE SEQUENCE [LARGE SCALE GENOMIC DNA]</scope>
    <source>
        <strain evidence="6 7">VK13</strain>
    </source>
</reference>
<keyword evidence="7" id="KW-1185">Reference proteome</keyword>
<accession>A0A1W1ZNJ4</accession>
<organism evidence="6 7">
    <name type="scientific">Polynucleobacter kasalickyi</name>
    <dbReference type="NCBI Taxonomy" id="1938817"/>
    <lineage>
        <taxon>Bacteria</taxon>
        <taxon>Pseudomonadati</taxon>
        <taxon>Pseudomonadota</taxon>
        <taxon>Betaproteobacteria</taxon>
        <taxon>Burkholderiales</taxon>
        <taxon>Burkholderiaceae</taxon>
        <taxon>Polynucleobacter</taxon>
    </lineage>
</organism>
<dbReference type="Pfam" id="PF00126">
    <property type="entry name" value="HTH_1"/>
    <property type="match status" value="1"/>
</dbReference>
<dbReference type="AlphaFoldDB" id="A0A1W1ZNJ4"/>
<dbReference type="GO" id="GO:0000976">
    <property type="term" value="F:transcription cis-regulatory region binding"/>
    <property type="evidence" value="ECO:0007669"/>
    <property type="project" value="TreeGrafter"/>
</dbReference>
<feature type="domain" description="HTH lysR-type" evidence="5">
    <location>
        <begin position="1"/>
        <end position="60"/>
    </location>
</feature>
<dbReference type="CDD" id="cd08413">
    <property type="entry name" value="PBP2_CysB_like"/>
    <property type="match status" value="1"/>
</dbReference>
<dbReference type="OrthoDB" id="5297026at2"/>
<dbReference type="EMBL" id="FWXJ01000006">
    <property type="protein sequence ID" value="SMC49792.1"/>
    <property type="molecule type" value="Genomic_DNA"/>
</dbReference>
<evidence type="ECO:0000313" key="7">
    <source>
        <dbReference type="Proteomes" id="UP000192708"/>
    </source>
</evidence>
<keyword evidence="4" id="KW-0804">Transcription</keyword>
<gene>
    <name evidence="6" type="ORF">SAMN06296008_10632</name>
</gene>
<dbReference type="InterPro" id="IPR005119">
    <property type="entry name" value="LysR_subst-bd"/>
</dbReference>
<dbReference type="GO" id="GO:0003700">
    <property type="term" value="F:DNA-binding transcription factor activity"/>
    <property type="evidence" value="ECO:0007669"/>
    <property type="project" value="InterPro"/>
</dbReference>
<dbReference type="Gene3D" id="1.10.10.10">
    <property type="entry name" value="Winged helix-like DNA-binding domain superfamily/Winged helix DNA-binding domain"/>
    <property type="match status" value="1"/>
</dbReference>
<evidence type="ECO:0000256" key="1">
    <source>
        <dbReference type="ARBA" id="ARBA00009437"/>
    </source>
</evidence>
<dbReference type="PRINTS" id="PR00039">
    <property type="entry name" value="HTHLYSR"/>
</dbReference>
<dbReference type="Proteomes" id="UP000192708">
    <property type="component" value="Unassembled WGS sequence"/>
</dbReference>
<dbReference type="Gene3D" id="3.40.190.10">
    <property type="entry name" value="Periplasmic binding protein-like II"/>
    <property type="match status" value="2"/>
</dbReference>
<comment type="similarity">
    <text evidence="1">Belongs to the LysR transcriptional regulatory family.</text>
</comment>
<name>A0A1W1ZNJ4_9BURK</name>
<dbReference type="GO" id="GO:0019344">
    <property type="term" value="P:cysteine biosynthetic process"/>
    <property type="evidence" value="ECO:0007669"/>
    <property type="project" value="TreeGrafter"/>
</dbReference>